<dbReference type="AlphaFoldDB" id="A0A1Y1KRB6"/>
<organism evidence="1">
    <name type="scientific">Photinus pyralis</name>
    <name type="common">Common eastern firefly</name>
    <name type="synonym">Lampyris pyralis</name>
    <dbReference type="NCBI Taxonomy" id="7054"/>
    <lineage>
        <taxon>Eukaryota</taxon>
        <taxon>Metazoa</taxon>
        <taxon>Ecdysozoa</taxon>
        <taxon>Arthropoda</taxon>
        <taxon>Hexapoda</taxon>
        <taxon>Insecta</taxon>
        <taxon>Pterygota</taxon>
        <taxon>Neoptera</taxon>
        <taxon>Endopterygota</taxon>
        <taxon>Coleoptera</taxon>
        <taxon>Polyphaga</taxon>
        <taxon>Elateriformia</taxon>
        <taxon>Elateroidea</taxon>
        <taxon>Lampyridae</taxon>
        <taxon>Lampyrinae</taxon>
        <taxon>Photinus</taxon>
    </lineage>
</organism>
<proteinExistence type="predicted"/>
<accession>A0A1Y1KRB6</accession>
<reference evidence="1" key="1">
    <citation type="journal article" date="2016" name="Sci. Rep.">
        <title>Molecular characterization of firefly nuptial gifts: a multi-omics approach sheds light on postcopulatory sexual selection.</title>
        <authorList>
            <person name="Al-Wathiqui N."/>
            <person name="Fallon T.R."/>
            <person name="South A."/>
            <person name="Weng J.K."/>
            <person name="Lewis S.M."/>
        </authorList>
    </citation>
    <scope>NUCLEOTIDE SEQUENCE</scope>
</reference>
<dbReference type="EMBL" id="GEZM01080947">
    <property type="protein sequence ID" value="JAV61976.1"/>
    <property type="molecule type" value="Transcribed_RNA"/>
</dbReference>
<name>A0A1Y1KRB6_PHOPY</name>
<protein>
    <submittedName>
        <fullName evidence="1">Uncharacterized protein</fullName>
    </submittedName>
</protein>
<sequence>MSNSCGNRSDKKVQLERELFQSSHIIYTKHLKSALMDIWSIENYVIINQILQNIVIPDECFNWCIKSTNVCCNKLTFLFDKKEELDCTVRHFVNRFSILSEMCVSNNLALLPEVPLHIRMYILDLVKDAQFNVDSIVKNYKNFLCIMDDAMCTAIEYANVKALEMLYDICIKRNVQYRFRPYEDARHKKVYNWILENIRRGSEVPNASLGWTCGPDSAFWPSTQLSDYKRTFTLLKKIMKDEPKGNVVVKNFVW</sequence>
<evidence type="ECO:0000313" key="1">
    <source>
        <dbReference type="EMBL" id="JAV61976.1"/>
    </source>
</evidence>